<protein>
    <recommendedName>
        <fullName evidence="1">Transposase IS66 central domain-containing protein</fullName>
    </recommendedName>
</protein>
<dbReference type="PANTHER" id="PTHR33678">
    <property type="entry name" value="BLL1576 PROTEIN"/>
    <property type="match status" value="1"/>
</dbReference>
<organism evidence="2 3">
    <name type="scientific">Salinarimonas ramus</name>
    <dbReference type="NCBI Taxonomy" id="690164"/>
    <lineage>
        <taxon>Bacteria</taxon>
        <taxon>Pseudomonadati</taxon>
        <taxon>Pseudomonadota</taxon>
        <taxon>Alphaproteobacteria</taxon>
        <taxon>Hyphomicrobiales</taxon>
        <taxon>Salinarimonadaceae</taxon>
        <taxon>Salinarimonas</taxon>
    </lineage>
</organism>
<accession>A0A917QEN0</accession>
<evidence type="ECO:0000259" key="1">
    <source>
        <dbReference type="Pfam" id="PF03050"/>
    </source>
</evidence>
<dbReference type="PANTHER" id="PTHR33678:SF1">
    <property type="entry name" value="BLL1576 PROTEIN"/>
    <property type="match status" value="1"/>
</dbReference>
<name>A0A917QEN0_9HYPH</name>
<sequence length="203" mass="22636">MTPAFYRAHVRRRFYELAAASGASIASEAIERIGVIYAVESEIRELVSDERRAARQAASVSLVEALGAFLRTLLDRTSGQTRLAEAIRYARARGDSLSRFLGDGRVERGINGFERAIRLLALTRKTCSSPAPTAAVERRSRWKSAAIFSRRPAAGCIHQSDRGSQAEEYRGRIEQMGLICPMGWKGNPGRCCALRRRRRGPRR</sequence>
<feature type="domain" description="Transposase IS66 central" evidence="1">
    <location>
        <begin position="7"/>
        <end position="127"/>
    </location>
</feature>
<dbReference type="Proteomes" id="UP000600449">
    <property type="component" value="Unassembled WGS sequence"/>
</dbReference>
<keyword evidence="3" id="KW-1185">Reference proteome</keyword>
<dbReference type="InterPro" id="IPR052344">
    <property type="entry name" value="Transposase-related"/>
</dbReference>
<gene>
    <name evidence="2" type="ORF">GCM10011322_37810</name>
</gene>
<evidence type="ECO:0000313" key="2">
    <source>
        <dbReference type="EMBL" id="GGK47205.1"/>
    </source>
</evidence>
<dbReference type="InterPro" id="IPR004291">
    <property type="entry name" value="Transposase_IS66_central"/>
</dbReference>
<proteinExistence type="predicted"/>
<dbReference type="EMBL" id="BMMF01000012">
    <property type="protein sequence ID" value="GGK47205.1"/>
    <property type="molecule type" value="Genomic_DNA"/>
</dbReference>
<reference evidence="2 3" key="1">
    <citation type="journal article" date="2014" name="Int. J. Syst. Evol. Microbiol.">
        <title>Complete genome sequence of Corynebacterium casei LMG S-19264T (=DSM 44701T), isolated from a smear-ripened cheese.</title>
        <authorList>
            <consortium name="US DOE Joint Genome Institute (JGI-PGF)"/>
            <person name="Walter F."/>
            <person name="Albersmeier A."/>
            <person name="Kalinowski J."/>
            <person name="Ruckert C."/>
        </authorList>
    </citation>
    <scope>NUCLEOTIDE SEQUENCE [LARGE SCALE GENOMIC DNA]</scope>
    <source>
        <strain evidence="2 3">CGMCC 1.9161</strain>
    </source>
</reference>
<comment type="caution">
    <text evidence="2">The sequence shown here is derived from an EMBL/GenBank/DDBJ whole genome shotgun (WGS) entry which is preliminary data.</text>
</comment>
<dbReference type="Pfam" id="PF03050">
    <property type="entry name" value="DDE_Tnp_IS66"/>
    <property type="match status" value="1"/>
</dbReference>
<dbReference type="AlphaFoldDB" id="A0A917QEN0"/>
<evidence type="ECO:0000313" key="3">
    <source>
        <dbReference type="Proteomes" id="UP000600449"/>
    </source>
</evidence>